<dbReference type="EMBL" id="JBJUIK010000009">
    <property type="protein sequence ID" value="KAL3517799.1"/>
    <property type="molecule type" value="Genomic_DNA"/>
</dbReference>
<feature type="compositionally biased region" description="Basic residues" evidence="1">
    <location>
        <begin position="98"/>
        <end position="110"/>
    </location>
</feature>
<evidence type="ECO:0000313" key="3">
    <source>
        <dbReference type="Proteomes" id="UP001630127"/>
    </source>
</evidence>
<feature type="compositionally biased region" description="Polar residues" evidence="1">
    <location>
        <begin position="218"/>
        <end position="229"/>
    </location>
</feature>
<accession>A0ABD2ZEA2</accession>
<evidence type="ECO:0000313" key="2">
    <source>
        <dbReference type="EMBL" id="KAL3517799.1"/>
    </source>
</evidence>
<dbReference type="PANTHER" id="PTHR33052">
    <property type="entry name" value="DUF4228 DOMAIN PROTEIN-RELATED"/>
    <property type="match status" value="1"/>
</dbReference>
<keyword evidence="3" id="KW-1185">Reference proteome</keyword>
<organism evidence="2 3">
    <name type="scientific">Cinchona calisaya</name>
    <dbReference type="NCBI Taxonomy" id="153742"/>
    <lineage>
        <taxon>Eukaryota</taxon>
        <taxon>Viridiplantae</taxon>
        <taxon>Streptophyta</taxon>
        <taxon>Embryophyta</taxon>
        <taxon>Tracheophyta</taxon>
        <taxon>Spermatophyta</taxon>
        <taxon>Magnoliopsida</taxon>
        <taxon>eudicotyledons</taxon>
        <taxon>Gunneridae</taxon>
        <taxon>Pentapetalae</taxon>
        <taxon>asterids</taxon>
        <taxon>lamiids</taxon>
        <taxon>Gentianales</taxon>
        <taxon>Rubiaceae</taxon>
        <taxon>Cinchonoideae</taxon>
        <taxon>Cinchoneae</taxon>
        <taxon>Cinchona</taxon>
    </lineage>
</organism>
<proteinExistence type="predicted"/>
<feature type="compositionally biased region" description="Polar residues" evidence="1">
    <location>
        <begin position="83"/>
        <end position="95"/>
    </location>
</feature>
<evidence type="ECO:0000256" key="1">
    <source>
        <dbReference type="SAM" id="MobiDB-lite"/>
    </source>
</evidence>
<feature type="region of interest" description="Disordered" evidence="1">
    <location>
        <begin position="218"/>
        <end position="243"/>
    </location>
</feature>
<feature type="region of interest" description="Disordered" evidence="1">
    <location>
        <begin position="83"/>
        <end position="130"/>
    </location>
</feature>
<sequence length="285" mass="32246">MGVSTKEKGVLKLVHPGRHVEKYREPITAAEIMSKYPRHCIARPDVFKFPYIVVRPESLLFPGKVFYLVPNRTLYNLLKAREQQNQPSLRENQYPHNHDHHRYSTRKTPSKCRGGITPKQQQHGHRKRLSSMLHDRTNSHDQDSEDYYSDTSYVDTWTEITDRIKRASYKSYQPSPAASSVDSCIPFFSRGSHSRGHSVTSTLSIVKRGHNVTLTLPTVTNGGKQTRSLGDNAKPKSCFRKQDSERKSLNLGVTFASPIIIPGSPVGSSSPKQTVGACKQYNLRL</sequence>
<dbReference type="Proteomes" id="UP001630127">
    <property type="component" value="Unassembled WGS sequence"/>
</dbReference>
<dbReference type="InterPro" id="IPR025322">
    <property type="entry name" value="PADRE_dom"/>
</dbReference>
<name>A0ABD2ZEA2_9GENT</name>
<gene>
    <name evidence="2" type="ORF">ACH5RR_020388</name>
</gene>
<dbReference type="AlphaFoldDB" id="A0ABD2ZEA2"/>
<dbReference type="Pfam" id="PF14009">
    <property type="entry name" value="PADRE"/>
    <property type="match status" value="1"/>
</dbReference>
<reference evidence="2 3" key="1">
    <citation type="submission" date="2024-11" db="EMBL/GenBank/DDBJ databases">
        <title>A near-complete genome assembly of Cinchona calisaya.</title>
        <authorList>
            <person name="Lian D.C."/>
            <person name="Zhao X.W."/>
            <person name="Wei L."/>
        </authorList>
    </citation>
    <scope>NUCLEOTIDE SEQUENCE [LARGE SCALE GENOMIC DNA]</scope>
    <source>
        <tissue evidence="2">Nenye</tissue>
    </source>
</reference>
<comment type="caution">
    <text evidence="2">The sequence shown here is derived from an EMBL/GenBank/DDBJ whole genome shotgun (WGS) entry which is preliminary data.</text>
</comment>
<protein>
    <submittedName>
        <fullName evidence="2">Uncharacterized protein</fullName>
    </submittedName>
</protein>